<dbReference type="PANTHER" id="PTHR40469">
    <property type="entry name" value="SECRETED GLYCOSYL HYDROLASE"/>
    <property type="match status" value="1"/>
</dbReference>
<name>A0A098LD82_9BACT</name>
<dbReference type="PANTHER" id="PTHR40469:SF2">
    <property type="entry name" value="GALACTOSE-BINDING DOMAIN-LIKE SUPERFAMILY PROTEIN"/>
    <property type="match status" value="1"/>
</dbReference>
<accession>A0A098LD82</accession>
<dbReference type="Pfam" id="PF03422">
    <property type="entry name" value="CBM_6"/>
    <property type="match status" value="2"/>
</dbReference>
<dbReference type="GO" id="GO:0016788">
    <property type="term" value="F:hydrolase activity, acting on ester bonds"/>
    <property type="evidence" value="ECO:0007669"/>
    <property type="project" value="UniProtKB-ARBA"/>
</dbReference>
<dbReference type="InterPro" id="IPR035986">
    <property type="entry name" value="PKD_dom_sf"/>
</dbReference>
<dbReference type="InterPro" id="IPR005181">
    <property type="entry name" value="SASA"/>
</dbReference>
<dbReference type="PROSITE" id="PS51175">
    <property type="entry name" value="CBM6"/>
    <property type="match status" value="2"/>
</dbReference>
<dbReference type="eggNOG" id="COG5295">
    <property type="taxonomic scope" value="Bacteria"/>
</dbReference>
<keyword evidence="1" id="KW-0732">Signal</keyword>
<dbReference type="Gene3D" id="3.40.50.1110">
    <property type="entry name" value="SGNH hydrolase"/>
    <property type="match status" value="1"/>
</dbReference>
<evidence type="ECO:0000313" key="4">
    <source>
        <dbReference type="EMBL" id="GAL84881.1"/>
    </source>
</evidence>
<dbReference type="CDD" id="cd04080">
    <property type="entry name" value="CBM6_cellulase-like"/>
    <property type="match status" value="2"/>
</dbReference>
<evidence type="ECO:0000256" key="1">
    <source>
        <dbReference type="ARBA" id="ARBA00022729"/>
    </source>
</evidence>
<feature type="domain" description="CBM6" evidence="3">
    <location>
        <begin position="348"/>
        <end position="494"/>
    </location>
</feature>
<evidence type="ECO:0000313" key="5">
    <source>
        <dbReference type="Proteomes" id="UP000030185"/>
    </source>
</evidence>
<dbReference type="SUPFAM" id="SSF49785">
    <property type="entry name" value="Galactose-binding domain-like"/>
    <property type="match status" value="2"/>
</dbReference>
<dbReference type="Pfam" id="PF03629">
    <property type="entry name" value="SASA"/>
    <property type="match status" value="1"/>
</dbReference>
<keyword evidence="2" id="KW-0378">Hydrolase</keyword>
<evidence type="ECO:0000259" key="3">
    <source>
        <dbReference type="PROSITE" id="PS51175"/>
    </source>
</evidence>
<dbReference type="eggNOG" id="COG3420">
    <property type="taxonomic scope" value="Bacteria"/>
</dbReference>
<dbReference type="Proteomes" id="UP000030185">
    <property type="component" value="Unassembled WGS sequence"/>
</dbReference>
<gene>
    <name evidence="4" type="ORF">MYP_2109</name>
</gene>
<dbReference type="Gene3D" id="2.60.120.260">
    <property type="entry name" value="Galactose-binding domain-like"/>
    <property type="match status" value="2"/>
</dbReference>
<dbReference type="STRING" id="153721.MYP_2109"/>
<dbReference type="EMBL" id="BBLT01000003">
    <property type="protein sequence ID" value="GAL84881.1"/>
    <property type="molecule type" value="Genomic_DNA"/>
</dbReference>
<dbReference type="SUPFAM" id="SSF52266">
    <property type="entry name" value="SGNH hydrolase"/>
    <property type="match status" value="1"/>
</dbReference>
<dbReference type="InterPro" id="IPR005084">
    <property type="entry name" value="CBM6"/>
</dbReference>
<dbReference type="SMART" id="SM00606">
    <property type="entry name" value="CBD_IV"/>
    <property type="match status" value="2"/>
</dbReference>
<dbReference type="SUPFAM" id="SSF49299">
    <property type="entry name" value="PKD domain"/>
    <property type="match status" value="1"/>
</dbReference>
<dbReference type="InterPro" id="IPR013783">
    <property type="entry name" value="Ig-like_fold"/>
</dbReference>
<dbReference type="Gene3D" id="2.60.40.10">
    <property type="entry name" value="Immunoglobulins"/>
    <property type="match status" value="1"/>
</dbReference>
<protein>
    <recommendedName>
        <fullName evidence="3">CBM6 domain-containing protein</fullName>
    </recommendedName>
</protein>
<feature type="domain" description="CBM6" evidence="3">
    <location>
        <begin position="513"/>
        <end position="656"/>
    </location>
</feature>
<sequence>MEGAATIETQDRSVDSRFQVIGAVNCNSGGKSYTLGKWQTANPPLVRCNTGLGPSDYFGRTMVANLPSNIKVGVVSVAIGGCDIALFDKVNYSSYVATAPSWMQGTIAQYGGNPYGRLVEVAKIAQKDGVIKGILLHQGETNNMQSTWPAKVKAIYDNLIKDLGLDPVKVPLLVGELVTTAEGGACGGHNSVIATMPKVVPNAHVVSAAGLPHVGDKLHFTSASYRTLGQRYAQKMLSLLPATTNPSVTFVGPVNNSIFTAGGNIELSVSATSPNGSITNVKFYAGGTLINTDNSAPYSYTWPSVLAGNYQIKAVATDSQGKTAEATITIKVNVPQSSYKGSPHVIPGTIQFEEFDLGGNGFAYSDDSPGSQVTPSVNFRTDEDVDIEICTDIGAGYNIGYATAGEWLEYSVDIKTPGTYDLDLRVAANGTGRTVSLAMDGSEIAGNVVIPNTGGWQTWQTVKVKDVNLAAGQKVLRISIVATDFVNLNYVTFTLAKELKQEPFKGEAHLIPGRIEAEEYDLGGEGMAYHEANANGNEGKATFRNDEVDIETTQDSEGAYNVGYILQGEWLEYTVNVVASGQYDLNVRVAADGDGKVLHIEMDGVDVTGPVNVPNTGGWQAWQTVTVKNVNLKAGEHIMRIAFDASYMNLNYMEFSDVITGLKINKDRNVNLYPNPFSESGIHIQKDGDFEYHITDAKGTLIERGQGADELQAGKNLMPGIYFLFINQVDSQDVIRINRQ</sequence>
<dbReference type="GO" id="GO:0030246">
    <property type="term" value="F:carbohydrate binding"/>
    <property type="evidence" value="ECO:0007669"/>
    <property type="project" value="InterPro"/>
</dbReference>
<proteinExistence type="predicted"/>
<organism evidence="4 5">
    <name type="scientific">Sporocytophaga myxococcoides</name>
    <dbReference type="NCBI Taxonomy" id="153721"/>
    <lineage>
        <taxon>Bacteria</taxon>
        <taxon>Pseudomonadati</taxon>
        <taxon>Bacteroidota</taxon>
        <taxon>Cytophagia</taxon>
        <taxon>Cytophagales</taxon>
        <taxon>Cytophagaceae</taxon>
        <taxon>Sporocytophaga</taxon>
    </lineage>
</organism>
<dbReference type="InterPro" id="IPR008979">
    <property type="entry name" value="Galactose-bd-like_sf"/>
</dbReference>
<dbReference type="InterPro" id="IPR006584">
    <property type="entry name" value="Cellulose-bd_IV"/>
</dbReference>
<reference evidence="4 5" key="1">
    <citation type="submission" date="2014-09" db="EMBL/GenBank/DDBJ databases">
        <title>Sporocytophaga myxococcoides PG-01 genome sequencing.</title>
        <authorList>
            <person name="Liu L."/>
            <person name="Gao P.J."/>
            <person name="Chen G.J."/>
            <person name="Wang L.S."/>
        </authorList>
    </citation>
    <scope>NUCLEOTIDE SEQUENCE [LARGE SCALE GENOMIC DNA]</scope>
    <source>
        <strain evidence="4 5">PG-01</strain>
    </source>
</reference>
<evidence type="ECO:0000256" key="2">
    <source>
        <dbReference type="ARBA" id="ARBA00022801"/>
    </source>
</evidence>
<comment type="caution">
    <text evidence="4">The sequence shown here is derived from an EMBL/GenBank/DDBJ whole genome shotgun (WGS) entry which is preliminary data.</text>
</comment>
<keyword evidence="5" id="KW-1185">Reference proteome</keyword>
<dbReference type="AlphaFoldDB" id="A0A098LD82"/>
<dbReference type="InterPro" id="IPR036514">
    <property type="entry name" value="SGNH_hydro_sf"/>
</dbReference>
<dbReference type="eggNOG" id="COG3507">
    <property type="taxonomic scope" value="Bacteria"/>
</dbReference>
<dbReference type="Pfam" id="PF17957">
    <property type="entry name" value="Big_7"/>
    <property type="match status" value="1"/>
</dbReference>